<dbReference type="PROSITE" id="PS50011">
    <property type="entry name" value="PROTEIN_KINASE_DOM"/>
    <property type="match status" value="1"/>
</dbReference>
<dbReference type="Pfam" id="PF00069">
    <property type="entry name" value="Pkinase"/>
    <property type="match status" value="1"/>
</dbReference>
<dbReference type="SUPFAM" id="SSF56112">
    <property type="entry name" value="Protein kinase-like (PK-like)"/>
    <property type="match status" value="1"/>
</dbReference>
<dbReference type="GO" id="GO:0005524">
    <property type="term" value="F:ATP binding"/>
    <property type="evidence" value="ECO:0007669"/>
    <property type="project" value="InterPro"/>
</dbReference>
<dbReference type="SMART" id="SM00220">
    <property type="entry name" value="S_TKc"/>
    <property type="match status" value="1"/>
</dbReference>
<keyword evidence="3" id="KW-0418">Kinase</keyword>
<organism evidence="3 4">
    <name type="scientific">Chaetomium fimeti</name>
    <dbReference type="NCBI Taxonomy" id="1854472"/>
    <lineage>
        <taxon>Eukaryota</taxon>
        <taxon>Fungi</taxon>
        <taxon>Dikarya</taxon>
        <taxon>Ascomycota</taxon>
        <taxon>Pezizomycotina</taxon>
        <taxon>Sordariomycetes</taxon>
        <taxon>Sordariomycetidae</taxon>
        <taxon>Sordariales</taxon>
        <taxon>Chaetomiaceae</taxon>
        <taxon>Chaetomium</taxon>
    </lineage>
</organism>
<dbReference type="GeneID" id="87844669"/>
<keyword evidence="4" id="KW-1185">Reference proteome</keyword>
<dbReference type="Proteomes" id="UP001278766">
    <property type="component" value="Unassembled WGS sequence"/>
</dbReference>
<evidence type="ECO:0000313" key="3">
    <source>
        <dbReference type="EMBL" id="KAK3292509.1"/>
    </source>
</evidence>
<evidence type="ECO:0000256" key="1">
    <source>
        <dbReference type="SAM" id="MobiDB-lite"/>
    </source>
</evidence>
<dbReference type="RefSeq" id="XP_062656023.1">
    <property type="nucleotide sequence ID" value="XM_062807721.1"/>
</dbReference>
<dbReference type="Gene3D" id="1.10.510.10">
    <property type="entry name" value="Transferase(Phosphotransferase) domain 1"/>
    <property type="match status" value="1"/>
</dbReference>
<keyword evidence="3" id="KW-0808">Transferase</keyword>
<evidence type="ECO:0000259" key="2">
    <source>
        <dbReference type="PROSITE" id="PS50011"/>
    </source>
</evidence>
<proteinExistence type="predicted"/>
<dbReference type="GO" id="GO:0004672">
    <property type="term" value="F:protein kinase activity"/>
    <property type="evidence" value="ECO:0007669"/>
    <property type="project" value="InterPro"/>
</dbReference>
<dbReference type="InterPro" id="IPR011009">
    <property type="entry name" value="Kinase-like_dom_sf"/>
</dbReference>
<accession>A0AAE0H9M0</accession>
<feature type="region of interest" description="Disordered" evidence="1">
    <location>
        <begin position="1"/>
        <end position="47"/>
    </location>
</feature>
<protein>
    <submittedName>
        <fullName evidence="3">Kinase-like domain-containing protein</fullName>
    </submittedName>
</protein>
<dbReference type="EMBL" id="JAUEPN010000007">
    <property type="protein sequence ID" value="KAK3292509.1"/>
    <property type="molecule type" value="Genomic_DNA"/>
</dbReference>
<dbReference type="AlphaFoldDB" id="A0AAE0H9M0"/>
<reference evidence="3" key="2">
    <citation type="submission" date="2023-06" db="EMBL/GenBank/DDBJ databases">
        <authorList>
            <consortium name="Lawrence Berkeley National Laboratory"/>
            <person name="Haridas S."/>
            <person name="Hensen N."/>
            <person name="Bonometti L."/>
            <person name="Westerberg I."/>
            <person name="Brannstrom I.O."/>
            <person name="Guillou S."/>
            <person name="Cros-Aarteil S."/>
            <person name="Calhoun S."/>
            <person name="Kuo A."/>
            <person name="Mondo S."/>
            <person name="Pangilinan J."/>
            <person name="Riley R."/>
            <person name="Labutti K."/>
            <person name="Andreopoulos B."/>
            <person name="Lipzen A."/>
            <person name="Chen C."/>
            <person name="Yanf M."/>
            <person name="Daum C."/>
            <person name="Ng V."/>
            <person name="Clum A."/>
            <person name="Steindorff A."/>
            <person name="Ohm R."/>
            <person name="Martin F."/>
            <person name="Silar P."/>
            <person name="Natvig D."/>
            <person name="Lalanne C."/>
            <person name="Gautier V."/>
            <person name="Ament-Velasquez S.L."/>
            <person name="Kruys A."/>
            <person name="Hutchinson M.I."/>
            <person name="Powell A.J."/>
            <person name="Barry K."/>
            <person name="Miller A.N."/>
            <person name="Grigoriev I.V."/>
            <person name="Debuchy R."/>
            <person name="Gladieux P."/>
            <person name="Thoren M.H."/>
            <person name="Johannesson H."/>
        </authorList>
    </citation>
    <scope>NUCLEOTIDE SEQUENCE</scope>
    <source>
        <strain evidence="3">CBS 168.71</strain>
    </source>
</reference>
<reference evidence="3" key="1">
    <citation type="journal article" date="2023" name="Mol. Phylogenet. Evol.">
        <title>Genome-scale phylogeny and comparative genomics of the fungal order Sordariales.</title>
        <authorList>
            <person name="Hensen N."/>
            <person name="Bonometti L."/>
            <person name="Westerberg I."/>
            <person name="Brannstrom I.O."/>
            <person name="Guillou S."/>
            <person name="Cros-Aarteil S."/>
            <person name="Calhoun S."/>
            <person name="Haridas S."/>
            <person name="Kuo A."/>
            <person name="Mondo S."/>
            <person name="Pangilinan J."/>
            <person name="Riley R."/>
            <person name="LaButti K."/>
            <person name="Andreopoulos B."/>
            <person name="Lipzen A."/>
            <person name="Chen C."/>
            <person name="Yan M."/>
            <person name="Daum C."/>
            <person name="Ng V."/>
            <person name="Clum A."/>
            <person name="Steindorff A."/>
            <person name="Ohm R.A."/>
            <person name="Martin F."/>
            <person name="Silar P."/>
            <person name="Natvig D.O."/>
            <person name="Lalanne C."/>
            <person name="Gautier V."/>
            <person name="Ament-Velasquez S.L."/>
            <person name="Kruys A."/>
            <person name="Hutchinson M.I."/>
            <person name="Powell A.J."/>
            <person name="Barry K."/>
            <person name="Miller A.N."/>
            <person name="Grigoriev I.V."/>
            <person name="Debuchy R."/>
            <person name="Gladieux P."/>
            <person name="Hiltunen Thoren M."/>
            <person name="Johannesson H."/>
        </authorList>
    </citation>
    <scope>NUCLEOTIDE SEQUENCE</scope>
    <source>
        <strain evidence="3">CBS 168.71</strain>
    </source>
</reference>
<gene>
    <name evidence="3" type="ORF">B0H64DRAFT_467614</name>
</gene>
<name>A0AAE0H9M0_9PEZI</name>
<evidence type="ECO:0000313" key="4">
    <source>
        <dbReference type="Proteomes" id="UP001278766"/>
    </source>
</evidence>
<sequence>MGTGTENLESHLEPALEEPFDGAKDRTTPGQKSEGAAGPPPPGENETRAATEMISPALSRFSSLGRLPTITTEHELLTPQNLEVLGVGGSGYVYRCPGDVAYKVNVTQCEVDLMMVAGDCAITPLCHVLAKIDGAWWRRGLIMELATPFDFKLVPAEERMAVKDEMVSLVECLHSSEVGIAHGDIKPDNFLRCRDGKLRLCDFNSARLLADDEVEDWEGGVSDRYLAPSRGYPDSHGPPTIVDDNYALAISVWEVFTGKDALVEEDMEEALMKGKTVDLDKLEDEHVRVFVWKRLRDGGAKVPDLVPSRGGGGK</sequence>
<dbReference type="InterPro" id="IPR000719">
    <property type="entry name" value="Prot_kinase_dom"/>
</dbReference>
<feature type="domain" description="Protein kinase" evidence="2">
    <location>
        <begin position="1"/>
        <end position="314"/>
    </location>
</feature>
<comment type="caution">
    <text evidence="3">The sequence shown here is derived from an EMBL/GenBank/DDBJ whole genome shotgun (WGS) entry which is preliminary data.</text>
</comment>